<dbReference type="EMBL" id="JABAGO010000055">
    <property type="protein sequence ID" value="NMF00837.1"/>
    <property type="molecule type" value="Genomic_DNA"/>
</dbReference>
<comment type="caution">
    <text evidence="2">The sequence shown here is derived from an EMBL/GenBank/DDBJ whole genome shotgun (WGS) entry which is preliminary data.</text>
</comment>
<dbReference type="RefSeq" id="WP_021621570.1">
    <property type="nucleotide sequence ID" value="NZ_CAMJCG010000100.1"/>
</dbReference>
<reference evidence="2 3" key="1">
    <citation type="submission" date="2020-04" db="EMBL/GenBank/DDBJ databases">
        <authorList>
            <person name="Hitch T.C.A."/>
            <person name="Wylensek D."/>
            <person name="Clavel T."/>
        </authorList>
    </citation>
    <scope>NUCLEOTIDE SEQUENCE [LARGE SCALE GENOMIC DNA]</scope>
    <source>
        <strain evidence="2 3">WB01_D5_05</strain>
    </source>
</reference>
<dbReference type="Proteomes" id="UP000561326">
    <property type="component" value="Unassembled WGS sequence"/>
</dbReference>
<feature type="compositionally biased region" description="Basic residues" evidence="1">
    <location>
        <begin position="57"/>
        <end position="71"/>
    </location>
</feature>
<proteinExistence type="predicted"/>
<evidence type="ECO:0000313" key="2">
    <source>
        <dbReference type="EMBL" id="NMF00837.1"/>
    </source>
</evidence>
<sequence length="157" mass="17923">MKKNYSPNRRKELYTINQQLSGIKNMLHKIEEHVTETGDNREKLENILGELAEIKQHVAKRKNRQPRKRRGKGETEVQTAPKREKVPDSDSMDSLNDLLQNPAIRSFLSEKGSNISNRKKTSEKDGSLDDLLGNVDFAQVIKLLQSPMVQSMLKNGL</sequence>
<feature type="region of interest" description="Disordered" evidence="1">
    <location>
        <begin position="56"/>
        <end position="129"/>
    </location>
</feature>
<evidence type="ECO:0000313" key="3">
    <source>
        <dbReference type="Proteomes" id="UP000561326"/>
    </source>
</evidence>
<name>A0A848D443_ANEAE</name>
<evidence type="ECO:0000256" key="1">
    <source>
        <dbReference type="SAM" id="MobiDB-lite"/>
    </source>
</evidence>
<protein>
    <submittedName>
        <fullName evidence="2">Uncharacterized protein</fullName>
    </submittedName>
</protein>
<dbReference type="AlphaFoldDB" id="A0A848D443"/>
<gene>
    <name evidence="2" type="ORF">HF838_21680</name>
</gene>
<organism evidence="2 3">
    <name type="scientific">Aneurinibacillus aneurinilyticus</name>
    <name type="common">Bacillus aneurinolyticus</name>
    <dbReference type="NCBI Taxonomy" id="1391"/>
    <lineage>
        <taxon>Bacteria</taxon>
        <taxon>Bacillati</taxon>
        <taxon>Bacillota</taxon>
        <taxon>Bacilli</taxon>
        <taxon>Bacillales</taxon>
        <taxon>Paenibacillaceae</taxon>
        <taxon>Aneurinibacillus group</taxon>
        <taxon>Aneurinibacillus</taxon>
    </lineage>
</organism>
<accession>A0A848D443</accession>